<feature type="region of interest" description="Disordered" evidence="1">
    <location>
        <begin position="309"/>
        <end position="333"/>
    </location>
</feature>
<dbReference type="InterPro" id="IPR057567">
    <property type="entry name" value="TPR_TTI1_C"/>
</dbReference>
<dbReference type="InterPro" id="IPR011989">
    <property type="entry name" value="ARM-like"/>
</dbReference>
<feature type="compositionally biased region" description="Basic and acidic residues" evidence="1">
    <location>
        <begin position="949"/>
        <end position="958"/>
    </location>
</feature>
<organism evidence="4 5">
    <name type="scientific">Jaapia argillacea MUCL 33604</name>
    <dbReference type="NCBI Taxonomy" id="933084"/>
    <lineage>
        <taxon>Eukaryota</taxon>
        <taxon>Fungi</taxon>
        <taxon>Dikarya</taxon>
        <taxon>Basidiomycota</taxon>
        <taxon>Agaricomycotina</taxon>
        <taxon>Agaricomycetes</taxon>
        <taxon>Agaricomycetidae</taxon>
        <taxon>Jaapiales</taxon>
        <taxon>Jaapiaceae</taxon>
        <taxon>Jaapia</taxon>
    </lineage>
</organism>
<dbReference type="PANTHER" id="PTHR18460">
    <property type="entry name" value="TEL2 INTERACTING PROTEIN 1 TTI1 FAMILY MEMBER"/>
    <property type="match status" value="1"/>
</dbReference>
<dbReference type="InParanoid" id="A0A067PJ96"/>
<dbReference type="GO" id="GO:0005737">
    <property type="term" value="C:cytoplasm"/>
    <property type="evidence" value="ECO:0007669"/>
    <property type="project" value="TreeGrafter"/>
</dbReference>
<reference evidence="5" key="1">
    <citation type="journal article" date="2014" name="Proc. Natl. Acad. Sci. U.S.A.">
        <title>Extensive sampling of basidiomycete genomes demonstrates inadequacy of the white-rot/brown-rot paradigm for wood decay fungi.</title>
        <authorList>
            <person name="Riley R."/>
            <person name="Salamov A.A."/>
            <person name="Brown D.W."/>
            <person name="Nagy L.G."/>
            <person name="Floudas D."/>
            <person name="Held B.W."/>
            <person name="Levasseur A."/>
            <person name="Lombard V."/>
            <person name="Morin E."/>
            <person name="Otillar R."/>
            <person name="Lindquist E.A."/>
            <person name="Sun H."/>
            <person name="LaButti K.M."/>
            <person name="Schmutz J."/>
            <person name="Jabbour D."/>
            <person name="Luo H."/>
            <person name="Baker S.E."/>
            <person name="Pisabarro A.G."/>
            <person name="Walton J.D."/>
            <person name="Blanchette R.A."/>
            <person name="Henrissat B."/>
            <person name="Martin F."/>
            <person name="Cullen D."/>
            <person name="Hibbett D.S."/>
            <person name="Grigoriev I.V."/>
        </authorList>
    </citation>
    <scope>NUCLEOTIDE SEQUENCE [LARGE SCALE GENOMIC DNA]</scope>
    <source>
        <strain evidence="5">MUCL 33604</strain>
    </source>
</reference>
<dbReference type="AlphaFoldDB" id="A0A067PJ96"/>
<dbReference type="EMBL" id="KL197727">
    <property type="protein sequence ID" value="KDQ54953.1"/>
    <property type="molecule type" value="Genomic_DNA"/>
</dbReference>
<dbReference type="Gene3D" id="1.25.10.10">
    <property type="entry name" value="Leucine-rich Repeat Variant"/>
    <property type="match status" value="1"/>
</dbReference>
<name>A0A067PJ96_9AGAM</name>
<feature type="region of interest" description="Disordered" evidence="1">
    <location>
        <begin position="934"/>
        <end position="985"/>
    </location>
</feature>
<proteinExistence type="predicted"/>
<dbReference type="HOGENOM" id="CLU_004955_0_0_1"/>
<dbReference type="STRING" id="933084.A0A067PJ96"/>
<evidence type="ECO:0000313" key="4">
    <source>
        <dbReference type="EMBL" id="KDQ54953.1"/>
    </source>
</evidence>
<keyword evidence="5" id="KW-1185">Reference proteome</keyword>
<feature type="region of interest" description="Disordered" evidence="1">
    <location>
        <begin position="153"/>
        <end position="175"/>
    </location>
</feature>
<dbReference type="Pfam" id="PF24173">
    <property type="entry name" value="TPR_TTI1_N"/>
    <property type="match status" value="2"/>
</dbReference>
<dbReference type="Proteomes" id="UP000027265">
    <property type="component" value="Unassembled WGS sequence"/>
</dbReference>
<dbReference type="InterPro" id="IPR016024">
    <property type="entry name" value="ARM-type_fold"/>
</dbReference>
<feature type="domain" description="TTI1 C-terminal TPR" evidence="3">
    <location>
        <begin position="885"/>
        <end position="1176"/>
    </location>
</feature>
<sequence length="1215" mass="132309">MSKLSDDQTQDLFRKLKVSCVPLLANSLLTPSSIPQVSKLLSSLLETLQQCTNSSHVLTPSLVGYTFFPISTLLRRNPTSSIPDQVFEKIFRVLRFLCDTWWWDCDLKTWEQMVTLSGAILGGIDESQNGRKRDDETKDAAASCLLALLRVRTPDEDPSGSGGREQAAKDRASARLTQLQSTTKSPRFIPIVGQTIDSLLQTAYSHHLPLQRISLELLHLLVAFYLADGFIPSVLPGVVSTTSRIILGADAGTRSSREAGKGWANGDVVAASLKVIQEIIVKAIGDDICIREGAIRNITELQDLADLASDSSSPLDEKSTQETKPSPPYSTPRTPVWLKATSTQVHIALNALTPVLSHPTPSALRALATFSSRILSSTSLTLPQSQPLLLSFLLSLSNSNFPKVSGVAQKELAELLDRDMRERGGELAGILMQMTRDNLVSLPRLLPMKSDAKVEHVASLVEAICRLSTTASIPPSTSAPTGAKSEAIPALSSISSGIARLLGPTGGIEKWGWSLLSVLEFLPPSILVSPSRPGHLLLLESTSSQRDTNAPPPFPELTLKNVSTRSTLQALERMFRALGSAGGEECLFSVEWFVSVGAGRSEGAGRGSKSGVAALWCACRILEGVSGQVLVDINMEARDYAGSGQRADVLRGKSRRLTKLARNLARSVVEMWEEGAQDDLEDPITTNYDSQQAATTQELSIADENTSFEYRQGLRPVRLTISQHPSVPSASSQNQSGGSSAQHTLHQSLRLQLLSISSLILQSSFTPLLLHTLYPILSTLLSSSPHLSLTAYSTLLTVASSTSHATPSNLLMSNFDYALDGISRRLSNRRLGVDVDAAKVLGLVVHLVGRDVIVKGRAGDLVEEVFDRLDEFHGYEGVVEALVEVLGEVVKVIEGEEQDTPQREEDVRFSQAMPKDSERFDALCGWFKTRHEPGIEGEEDYGPAPREAWGGDKGKGTAEESEGDEQQKPAQEPNPSVDPPPTPAQTLTKQIVSRSLYFLTHGMPTIRARILTLLSSSVPVLPESALLPSIHHAWPFILNRLSDPEPYVVSAAAALIESLATHVGSFMGQRIWDDVWPRFRGLLKKLDIADSKSALSRRGPGAVGTESAYTHSHRLYRSSLKTMTAAMKGVHIQDSSAWDVTLAFRRFLQKHAHEELQVCARELYLVIGKNNEDAVWLALSGTMGTMHEEGIAFLREDKWDLSQNASIIFSQMSDV</sequence>
<feature type="domain" description="TTI1 N-terminal TPR" evidence="2">
    <location>
        <begin position="180"/>
        <end position="399"/>
    </location>
</feature>
<protein>
    <submittedName>
        <fullName evidence="4">Uncharacterized protein</fullName>
    </submittedName>
</protein>
<feature type="compositionally biased region" description="Low complexity" evidence="1">
    <location>
        <begin position="729"/>
        <end position="742"/>
    </location>
</feature>
<feature type="region of interest" description="Disordered" evidence="1">
    <location>
        <begin position="723"/>
        <end position="742"/>
    </location>
</feature>
<evidence type="ECO:0000256" key="1">
    <source>
        <dbReference type="SAM" id="MobiDB-lite"/>
    </source>
</evidence>
<evidence type="ECO:0000259" key="3">
    <source>
        <dbReference type="Pfam" id="PF24181"/>
    </source>
</evidence>
<dbReference type="Pfam" id="PF21547">
    <property type="entry name" value="TTI1"/>
    <property type="match status" value="1"/>
</dbReference>
<dbReference type="Pfam" id="PF24181">
    <property type="entry name" value="TPR_TTI1_C"/>
    <property type="match status" value="1"/>
</dbReference>
<dbReference type="InterPro" id="IPR052587">
    <property type="entry name" value="TELO2-interacting_protein_1"/>
</dbReference>
<feature type="domain" description="TTI1 N-terminal TPR" evidence="2">
    <location>
        <begin position="13"/>
        <end position="151"/>
    </location>
</feature>
<dbReference type="InterPro" id="IPR049362">
    <property type="entry name" value="TTI1_rpt"/>
</dbReference>
<dbReference type="PANTHER" id="PTHR18460:SF3">
    <property type="entry name" value="TELO2-INTERACTING PROTEIN 1 HOMOLOG"/>
    <property type="match status" value="1"/>
</dbReference>
<dbReference type="InterPro" id="IPR057566">
    <property type="entry name" value="TPR_TTI1_N"/>
</dbReference>
<dbReference type="SUPFAM" id="SSF48371">
    <property type="entry name" value="ARM repeat"/>
    <property type="match status" value="1"/>
</dbReference>
<dbReference type="OrthoDB" id="49511at2759"/>
<accession>A0A067PJ96</accession>
<evidence type="ECO:0000259" key="2">
    <source>
        <dbReference type="Pfam" id="PF24173"/>
    </source>
</evidence>
<gene>
    <name evidence="4" type="ORF">JAAARDRAFT_196325</name>
</gene>
<evidence type="ECO:0000313" key="5">
    <source>
        <dbReference type="Proteomes" id="UP000027265"/>
    </source>
</evidence>